<keyword evidence="1" id="KW-1133">Transmembrane helix</keyword>
<feature type="transmembrane region" description="Helical" evidence="1">
    <location>
        <begin position="34"/>
        <end position="53"/>
    </location>
</feature>
<dbReference type="Proteomes" id="UP000562254">
    <property type="component" value="Unassembled WGS sequence"/>
</dbReference>
<name>A0A840XXR3_9PROT</name>
<protein>
    <submittedName>
        <fullName evidence="2">Putative membrane protein</fullName>
    </submittedName>
</protein>
<accession>A0A840XXR3</accession>
<dbReference type="AlphaFoldDB" id="A0A840XXR3"/>
<feature type="transmembrane region" description="Helical" evidence="1">
    <location>
        <begin position="6"/>
        <end position="22"/>
    </location>
</feature>
<comment type="caution">
    <text evidence="2">The sequence shown here is derived from an EMBL/GenBank/DDBJ whole genome shotgun (WGS) entry which is preliminary data.</text>
</comment>
<organism evidence="2 3">
    <name type="scientific">Neoroseomonas alkaliterrae</name>
    <dbReference type="NCBI Taxonomy" id="1452450"/>
    <lineage>
        <taxon>Bacteria</taxon>
        <taxon>Pseudomonadati</taxon>
        <taxon>Pseudomonadota</taxon>
        <taxon>Alphaproteobacteria</taxon>
        <taxon>Acetobacterales</taxon>
        <taxon>Acetobacteraceae</taxon>
        <taxon>Neoroseomonas</taxon>
    </lineage>
</organism>
<evidence type="ECO:0000256" key="1">
    <source>
        <dbReference type="SAM" id="Phobius"/>
    </source>
</evidence>
<dbReference type="EMBL" id="JACIJE010000002">
    <property type="protein sequence ID" value="MBB5688957.1"/>
    <property type="molecule type" value="Genomic_DNA"/>
</dbReference>
<evidence type="ECO:0000313" key="2">
    <source>
        <dbReference type="EMBL" id="MBB5688957.1"/>
    </source>
</evidence>
<keyword evidence="1" id="KW-0472">Membrane</keyword>
<evidence type="ECO:0000313" key="3">
    <source>
        <dbReference type="Proteomes" id="UP000562254"/>
    </source>
</evidence>
<proteinExistence type="predicted"/>
<reference evidence="2 3" key="1">
    <citation type="submission" date="2020-08" db="EMBL/GenBank/DDBJ databases">
        <title>Genomic Encyclopedia of Type Strains, Phase IV (KMG-IV): sequencing the most valuable type-strain genomes for metagenomic binning, comparative biology and taxonomic classification.</title>
        <authorList>
            <person name="Goeker M."/>
        </authorList>
    </citation>
    <scope>NUCLEOTIDE SEQUENCE [LARGE SCALE GENOMIC DNA]</scope>
    <source>
        <strain evidence="2 3">DSM 25895</strain>
    </source>
</reference>
<sequence>MTEGVTGLFALGYSGVVLFVLAHSLRKLFPPMRAALAAFTLSSVVHGATTLMAGEQAALAFAFWGIPHLLILPLLLVSARRQAARGKDGG</sequence>
<keyword evidence="3" id="KW-1185">Reference proteome</keyword>
<dbReference type="RefSeq" id="WP_184482051.1">
    <property type="nucleotide sequence ID" value="NZ_JAAEDJ010000005.1"/>
</dbReference>
<feature type="transmembrane region" description="Helical" evidence="1">
    <location>
        <begin position="59"/>
        <end position="77"/>
    </location>
</feature>
<gene>
    <name evidence="2" type="ORF">FHS88_001073</name>
</gene>
<keyword evidence="1" id="KW-0812">Transmembrane</keyword>